<gene>
    <name evidence="1" type="ORF">APORC_0694</name>
</gene>
<accession>A0A5C2HBW6</accession>
<evidence type="ECO:0000313" key="1">
    <source>
        <dbReference type="EMBL" id="QEP40309.1"/>
    </source>
</evidence>
<sequence>MKKGIILFLISINILSANSTNNERKLSIKFDGVVTNIRDYRDYYQYTIKDKNHGYIHIKLFNTINKINKRIKGHCEDKKYSEYIKCYVY</sequence>
<protein>
    <submittedName>
        <fullName evidence="1">Uncharacterized protein</fullName>
    </submittedName>
</protein>
<organism evidence="1 2">
    <name type="scientific">Arcobacter porcinus</name>
    <dbReference type="NCBI Taxonomy" id="1935204"/>
    <lineage>
        <taxon>Bacteria</taxon>
        <taxon>Pseudomonadati</taxon>
        <taxon>Campylobacterota</taxon>
        <taxon>Epsilonproteobacteria</taxon>
        <taxon>Campylobacterales</taxon>
        <taxon>Arcobacteraceae</taxon>
        <taxon>Arcobacter</taxon>
    </lineage>
</organism>
<name>A0A5C2HBW6_9BACT</name>
<dbReference type="Proteomes" id="UP000322644">
    <property type="component" value="Chromosome"/>
</dbReference>
<evidence type="ECO:0000313" key="2">
    <source>
        <dbReference type="Proteomes" id="UP000322644"/>
    </source>
</evidence>
<dbReference type="RefSeq" id="WP_066387339.1">
    <property type="nucleotide sequence ID" value="NZ_CP036246.2"/>
</dbReference>
<dbReference type="AlphaFoldDB" id="A0A5C2HBW6"/>
<proteinExistence type="predicted"/>
<dbReference type="KEGG" id="apoc:APORC_0694"/>
<reference evidence="1 2" key="1">
    <citation type="submission" date="2019-09" db="EMBL/GenBank/DDBJ databases">
        <title>Complete genome sequencing of four Arcobacter species reveals a diverse suite of mobile elements.</title>
        <authorList>
            <person name="Miller W.G."/>
            <person name="Yee E."/>
            <person name="Bono J.L."/>
        </authorList>
    </citation>
    <scope>NUCLEOTIDE SEQUENCE [LARGE SCALE GENOMIC DNA]</scope>
    <source>
        <strain evidence="1 2">CCUG 56899</strain>
    </source>
</reference>
<reference evidence="1 2" key="2">
    <citation type="submission" date="2019-09" db="EMBL/GenBank/DDBJ databases">
        <title>Taxonomic note: a critical rebuttal of the proposed division of the genus Arcobacter into six genera, emended descriptions of Arcobacter anaerophilus and the genus Arcobacter, and an assessment of genus-level boundaries for Epsilonproteobacteria using in silico genomic comparator tools.</title>
        <authorList>
            <person name="On S.L.W."/>
            <person name="Miller W.G."/>
            <person name="Biggs P."/>
            <person name="Cornelius A."/>
            <person name="Vandamme P."/>
        </authorList>
    </citation>
    <scope>NUCLEOTIDE SEQUENCE [LARGE SCALE GENOMIC DNA]</scope>
    <source>
        <strain evidence="1 2">CCUG 56899</strain>
    </source>
</reference>
<dbReference type="EMBL" id="CP036246">
    <property type="protein sequence ID" value="QEP40309.1"/>
    <property type="molecule type" value="Genomic_DNA"/>
</dbReference>